<feature type="domain" description="STAS" evidence="6">
    <location>
        <begin position="452"/>
        <end position="559"/>
    </location>
</feature>
<feature type="transmembrane region" description="Helical" evidence="5">
    <location>
        <begin position="56"/>
        <end position="73"/>
    </location>
</feature>
<feature type="transmembrane region" description="Helical" evidence="5">
    <location>
        <begin position="109"/>
        <end position="127"/>
    </location>
</feature>
<dbReference type="GO" id="GO:0055085">
    <property type="term" value="P:transmembrane transport"/>
    <property type="evidence" value="ECO:0007669"/>
    <property type="project" value="InterPro"/>
</dbReference>
<feature type="transmembrane region" description="Helical" evidence="5">
    <location>
        <begin position="295"/>
        <end position="315"/>
    </location>
</feature>
<feature type="transmembrane region" description="Helical" evidence="5">
    <location>
        <begin position="209"/>
        <end position="228"/>
    </location>
</feature>
<dbReference type="Gene3D" id="3.30.750.24">
    <property type="entry name" value="STAS domain"/>
    <property type="match status" value="1"/>
</dbReference>
<dbReference type="KEGG" id="amr:AM1_2112"/>
<dbReference type="STRING" id="329726.AM1_2112"/>
<feature type="transmembrane region" description="Helical" evidence="5">
    <location>
        <begin position="256"/>
        <end position="274"/>
    </location>
</feature>
<dbReference type="InterPro" id="IPR011547">
    <property type="entry name" value="SLC26A/SulP_dom"/>
</dbReference>
<keyword evidence="8" id="KW-1185">Reference proteome</keyword>
<dbReference type="InterPro" id="IPR002645">
    <property type="entry name" value="STAS_dom"/>
</dbReference>
<evidence type="ECO:0000313" key="8">
    <source>
        <dbReference type="Proteomes" id="UP000000268"/>
    </source>
</evidence>
<dbReference type="Proteomes" id="UP000000268">
    <property type="component" value="Chromosome"/>
</dbReference>
<proteinExistence type="predicted"/>
<accession>B0BYW1</accession>
<dbReference type="RefSeq" id="WP_012162614.1">
    <property type="nucleotide sequence ID" value="NC_009925.1"/>
</dbReference>
<protein>
    <submittedName>
        <fullName evidence="7">Sulfate permease</fullName>
    </submittedName>
</protein>
<evidence type="ECO:0000256" key="3">
    <source>
        <dbReference type="ARBA" id="ARBA00022989"/>
    </source>
</evidence>
<dbReference type="PROSITE" id="PS50801">
    <property type="entry name" value="STAS"/>
    <property type="match status" value="1"/>
</dbReference>
<evidence type="ECO:0000256" key="5">
    <source>
        <dbReference type="SAM" id="Phobius"/>
    </source>
</evidence>
<evidence type="ECO:0000256" key="4">
    <source>
        <dbReference type="ARBA" id="ARBA00023136"/>
    </source>
</evidence>
<dbReference type="Pfam" id="PF01740">
    <property type="entry name" value="STAS"/>
    <property type="match status" value="1"/>
</dbReference>
<name>B0BYW1_ACAM1</name>
<evidence type="ECO:0000259" key="6">
    <source>
        <dbReference type="PROSITE" id="PS50801"/>
    </source>
</evidence>
<dbReference type="InterPro" id="IPR001902">
    <property type="entry name" value="SLC26A/SulP_fam"/>
</dbReference>
<keyword evidence="4 5" id="KW-0472">Membrane</keyword>
<dbReference type="EMBL" id="CP000828">
    <property type="protein sequence ID" value="ABW27127.1"/>
    <property type="molecule type" value="Genomic_DNA"/>
</dbReference>
<organism evidence="7 8">
    <name type="scientific">Acaryochloris marina (strain MBIC 11017)</name>
    <dbReference type="NCBI Taxonomy" id="329726"/>
    <lineage>
        <taxon>Bacteria</taxon>
        <taxon>Bacillati</taxon>
        <taxon>Cyanobacteriota</taxon>
        <taxon>Cyanophyceae</taxon>
        <taxon>Acaryochloridales</taxon>
        <taxon>Acaryochloridaceae</taxon>
        <taxon>Acaryochloris</taxon>
    </lineage>
</organism>
<dbReference type="NCBIfam" id="TIGR00815">
    <property type="entry name" value="sulP"/>
    <property type="match status" value="1"/>
</dbReference>
<keyword evidence="2 5" id="KW-0812">Transmembrane</keyword>
<dbReference type="Pfam" id="PF00916">
    <property type="entry name" value="Sulfate_transp"/>
    <property type="match status" value="1"/>
</dbReference>
<feature type="transmembrane region" description="Helical" evidence="5">
    <location>
        <begin position="335"/>
        <end position="368"/>
    </location>
</feature>
<gene>
    <name evidence="7" type="ordered locus">AM1_2112</name>
</gene>
<dbReference type="InterPro" id="IPR036513">
    <property type="entry name" value="STAS_dom_sf"/>
</dbReference>
<dbReference type="GO" id="GO:0016020">
    <property type="term" value="C:membrane"/>
    <property type="evidence" value="ECO:0007669"/>
    <property type="project" value="UniProtKB-SubCell"/>
</dbReference>
<dbReference type="AlphaFoldDB" id="B0BYW1"/>
<sequence>MAKNGKSGLRSRVPGWWQLTHYQWQWLRQDSIAGITVAAYLIPQCMAYGELAGVEPVAGLWAILPAMLIYAMFGSSLQLSLGPESTTAVMTAVAIGPLVAGGAYEAASWAAVLALFVGLVYLIAYIARLGFLADLLSKPILVGYMAGVALIMIIGQLGKVSGIPIQSESLVGEVQDFVTQFNQLHPPTFVLATAVLFFLFVIQTRFPKWPGPLIAVLLATAAVAVFQLDQQGVKVVGTIPAGLPTPLLPGFSPAKISTLLAAAVGIAVVGYSDNVLTARSFANRNGYQIDGNQELLALGIANLATGLLQGFPISSSGSRTVIGDALGSKTQVFSLVAFGVVVIVLLFLRPVLALFPTAALGAIVIFAATRLIEWAEFKRLWRFRKTEWGLAIITTLGVLGTDILLGVAVAVGLSVIDLFARIARPHDAVLGKVPGMAGLHDIADWEGTATWPGLVIYRYDAPLCFANAENFKQRVLDAIATEEPPVHWFVLNTEAIINIDITAVDMLEELRQELAKHNIQFGIARMKQDLYGQLQPTAFLKNIPPEFIFATLPTAVSAYTTQYPVSANPLDQSST</sequence>
<reference evidence="7 8" key="1">
    <citation type="journal article" date="2008" name="Proc. Natl. Acad. Sci. U.S.A.">
        <title>Niche adaptation and genome expansion in the chlorophyll d-producing cyanobacterium Acaryochloris marina.</title>
        <authorList>
            <person name="Swingley W.D."/>
            <person name="Chen M."/>
            <person name="Cheung P.C."/>
            <person name="Conrad A.L."/>
            <person name="Dejesa L.C."/>
            <person name="Hao J."/>
            <person name="Honchak B.M."/>
            <person name="Karbach L.E."/>
            <person name="Kurdoglu A."/>
            <person name="Lahiri S."/>
            <person name="Mastrian S.D."/>
            <person name="Miyashita H."/>
            <person name="Page L."/>
            <person name="Ramakrishna P."/>
            <person name="Satoh S."/>
            <person name="Sattley W.M."/>
            <person name="Shimada Y."/>
            <person name="Taylor H.L."/>
            <person name="Tomo T."/>
            <person name="Tsuchiya T."/>
            <person name="Wang Z.T."/>
            <person name="Raymond J."/>
            <person name="Mimuro M."/>
            <person name="Blankenship R.E."/>
            <person name="Touchman J.W."/>
        </authorList>
    </citation>
    <scope>NUCLEOTIDE SEQUENCE [LARGE SCALE GENOMIC DNA]</scope>
    <source>
        <strain evidence="8">MBIC 11017</strain>
    </source>
</reference>
<keyword evidence="3 5" id="KW-1133">Transmembrane helix</keyword>
<evidence type="ECO:0000256" key="2">
    <source>
        <dbReference type="ARBA" id="ARBA00022692"/>
    </source>
</evidence>
<dbReference type="OrthoDB" id="9771198at2"/>
<evidence type="ECO:0000256" key="1">
    <source>
        <dbReference type="ARBA" id="ARBA00004141"/>
    </source>
</evidence>
<dbReference type="eggNOG" id="COG0659">
    <property type="taxonomic scope" value="Bacteria"/>
</dbReference>
<dbReference type="SUPFAM" id="SSF52091">
    <property type="entry name" value="SpoIIaa-like"/>
    <property type="match status" value="1"/>
</dbReference>
<feature type="transmembrane region" description="Helical" evidence="5">
    <location>
        <begin position="184"/>
        <end position="202"/>
    </location>
</feature>
<dbReference type="PANTHER" id="PTHR11814">
    <property type="entry name" value="SULFATE TRANSPORTER"/>
    <property type="match status" value="1"/>
</dbReference>
<feature type="transmembrane region" description="Helical" evidence="5">
    <location>
        <begin position="139"/>
        <end position="158"/>
    </location>
</feature>
<evidence type="ECO:0000313" key="7">
    <source>
        <dbReference type="EMBL" id="ABW27127.1"/>
    </source>
</evidence>
<dbReference type="HOGENOM" id="CLU_003182_13_2_3"/>
<feature type="transmembrane region" description="Helical" evidence="5">
    <location>
        <begin position="388"/>
        <end position="416"/>
    </location>
</feature>
<comment type="subcellular location">
    <subcellularLocation>
        <location evidence="1">Membrane</location>
        <topology evidence="1">Multi-pass membrane protein</topology>
    </subcellularLocation>
</comment>
<dbReference type="CDD" id="cd07042">
    <property type="entry name" value="STAS_SulP_like_sulfate_transporter"/>
    <property type="match status" value="1"/>
</dbReference>